<accession>A0A672L0Y0</accession>
<dbReference type="Ensembl" id="ENSSGRT00000020527.1">
    <property type="protein sequence ID" value="ENSSGRP00000019006.1"/>
    <property type="gene ID" value="ENSSGRG00000011501.1"/>
</dbReference>
<evidence type="ECO:0000313" key="2">
    <source>
        <dbReference type="Proteomes" id="UP000472262"/>
    </source>
</evidence>
<name>A0A672L0Y0_SINGR</name>
<reference evidence="1" key="1">
    <citation type="submission" date="2025-08" db="UniProtKB">
        <authorList>
            <consortium name="Ensembl"/>
        </authorList>
    </citation>
    <scope>IDENTIFICATION</scope>
</reference>
<dbReference type="Proteomes" id="UP000472262">
    <property type="component" value="Unassembled WGS sequence"/>
</dbReference>
<proteinExistence type="predicted"/>
<dbReference type="AlphaFoldDB" id="A0A672L0Y0"/>
<sequence length="78" mass="9108">MPPKCSCKERRRNFYSRCSIVATTTMLWRCCAFHGESETTLFGLPKEDDIRFVISRADLCWSLREYINFALALLTHSL</sequence>
<dbReference type="InParanoid" id="A0A672L0Y0"/>
<reference evidence="1" key="2">
    <citation type="submission" date="2025-09" db="UniProtKB">
        <authorList>
            <consortium name="Ensembl"/>
        </authorList>
    </citation>
    <scope>IDENTIFICATION</scope>
</reference>
<keyword evidence="2" id="KW-1185">Reference proteome</keyword>
<protein>
    <submittedName>
        <fullName evidence="1">Uncharacterized protein</fullName>
    </submittedName>
</protein>
<organism evidence="1 2">
    <name type="scientific">Sinocyclocheilus grahami</name>
    <name type="common">Dianchi golden-line fish</name>
    <name type="synonym">Barbus grahami</name>
    <dbReference type="NCBI Taxonomy" id="75366"/>
    <lineage>
        <taxon>Eukaryota</taxon>
        <taxon>Metazoa</taxon>
        <taxon>Chordata</taxon>
        <taxon>Craniata</taxon>
        <taxon>Vertebrata</taxon>
        <taxon>Euteleostomi</taxon>
        <taxon>Actinopterygii</taxon>
        <taxon>Neopterygii</taxon>
        <taxon>Teleostei</taxon>
        <taxon>Ostariophysi</taxon>
        <taxon>Cypriniformes</taxon>
        <taxon>Cyprinidae</taxon>
        <taxon>Cyprininae</taxon>
        <taxon>Sinocyclocheilus</taxon>
    </lineage>
</organism>
<evidence type="ECO:0000313" key="1">
    <source>
        <dbReference type="Ensembl" id="ENSSGRP00000019006.1"/>
    </source>
</evidence>